<dbReference type="InterPro" id="IPR010562">
    <property type="entry name" value="Haemolymph_juvenile_hormone-bd"/>
</dbReference>
<name>A0A1I8N1G0_MUSDO</name>
<dbReference type="OrthoDB" id="8190514at2759"/>
<proteinExistence type="predicted"/>
<reference evidence="4" key="2">
    <citation type="submission" date="2025-04" db="UniProtKB">
        <authorList>
            <consortium name="RefSeq"/>
        </authorList>
    </citation>
    <scope>IDENTIFICATION</scope>
    <source>
        <strain evidence="4">Aabys</strain>
    </source>
</reference>
<dbReference type="Pfam" id="PF06585">
    <property type="entry name" value="JHBP"/>
    <property type="match status" value="1"/>
</dbReference>
<dbReference type="SMART" id="SM00700">
    <property type="entry name" value="JHBP"/>
    <property type="match status" value="1"/>
</dbReference>
<dbReference type="AlphaFoldDB" id="A0A1I8N1G0"/>
<feature type="chain" id="PRO_5044561170" evidence="1">
    <location>
        <begin position="19"/>
        <end position="257"/>
    </location>
</feature>
<feature type="signal peptide" evidence="1">
    <location>
        <begin position="1"/>
        <end position="18"/>
    </location>
</feature>
<dbReference type="Gene3D" id="3.15.10.30">
    <property type="entry name" value="Haemolymph juvenile hormone binding protein"/>
    <property type="match status" value="1"/>
</dbReference>
<reference evidence="2" key="1">
    <citation type="submission" date="2020-05" db="UniProtKB">
        <authorList>
            <consortium name="EnsemblMetazoa"/>
        </authorList>
    </citation>
    <scope>IDENTIFICATION</scope>
    <source>
        <strain evidence="2">Aabys</strain>
    </source>
</reference>
<dbReference type="RefSeq" id="XP_011294035.1">
    <property type="nucleotide sequence ID" value="XM_011295733.2"/>
</dbReference>
<dbReference type="PANTHER" id="PTHR11008">
    <property type="entry name" value="PROTEIN TAKEOUT-LIKE PROTEIN"/>
    <property type="match status" value="1"/>
</dbReference>
<keyword evidence="1" id="KW-0732">Signal</keyword>
<dbReference type="VEuPathDB" id="VectorBase:MDOMA2_016981"/>
<dbReference type="InterPro" id="IPR038606">
    <property type="entry name" value="To_sf"/>
</dbReference>
<dbReference type="Proteomes" id="UP001652621">
    <property type="component" value="Unplaced"/>
</dbReference>
<organism evidence="2">
    <name type="scientific">Musca domestica</name>
    <name type="common">House fly</name>
    <dbReference type="NCBI Taxonomy" id="7370"/>
    <lineage>
        <taxon>Eukaryota</taxon>
        <taxon>Metazoa</taxon>
        <taxon>Ecdysozoa</taxon>
        <taxon>Arthropoda</taxon>
        <taxon>Hexapoda</taxon>
        <taxon>Insecta</taxon>
        <taxon>Pterygota</taxon>
        <taxon>Neoptera</taxon>
        <taxon>Endopterygota</taxon>
        <taxon>Diptera</taxon>
        <taxon>Brachycera</taxon>
        <taxon>Muscomorpha</taxon>
        <taxon>Muscoidea</taxon>
        <taxon>Muscidae</taxon>
        <taxon>Musca</taxon>
    </lineage>
</organism>
<gene>
    <name evidence="2" type="primary">101890382</name>
    <name evidence="4" type="synonym">LOC101890382</name>
</gene>
<dbReference type="KEGG" id="mde:101890382"/>
<dbReference type="PANTHER" id="PTHR11008:SF25">
    <property type="entry name" value="IP09473P-RELATED"/>
    <property type="match status" value="1"/>
</dbReference>
<sequence>MMRIVCVTLLLAVCVVGAEKYLLEKPDFLEPCSVSGNSFASCLSKNVGNILKEWKNGVPGLRTVNAIDPLEIQRILVDGDPLSPIGIHLELTNVTMEGISDAQCTEASFKPKPLSILAKCVVPKLVLSGDYNITGHLLEYPLDGMGKASLTVEQSRVDITVRLLAREERNLLFTDVERLHLNLRDISGLRLQLDNRAAEAKANEILNQNEPGIFDILRPSLNGAFGRIMQDYWTKILAYVPASYLFEDLPVGGRRYK</sequence>
<protein>
    <submittedName>
        <fullName evidence="4">Uncharacterized protein LOC101890382</fullName>
    </submittedName>
</protein>
<dbReference type="EnsemblMetazoa" id="MDOA010544-RB">
    <property type="protein sequence ID" value="MDOA010544-PB"/>
    <property type="gene ID" value="MDOA010544"/>
</dbReference>
<dbReference type="VEuPathDB" id="VectorBase:MDOA010544"/>
<dbReference type="GO" id="GO:0005615">
    <property type="term" value="C:extracellular space"/>
    <property type="evidence" value="ECO:0007669"/>
    <property type="project" value="TreeGrafter"/>
</dbReference>
<dbReference type="GeneID" id="101890382"/>
<evidence type="ECO:0000256" key="1">
    <source>
        <dbReference type="SAM" id="SignalP"/>
    </source>
</evidence>
<evidence type="ECO:0000313" key="3">
    <source>
        <dbReference type="Proteomes" id="UP001652621"/>
    </source>
</evidence>
<evidence type="ECO:0000313" key="4">
    <source>
        <dbReference type="RefSeq" id="XP_011294035.1"/>
    </source>
</evidence>
<dbReference type="STRING" id="7370.A0A1I8N1G0"/>
<evidence type="ECO:0000313" key="2">
    <source>
        <dbReference type="EnsemblMetazoa" id="MDOA010544-PB"/>
    </source>
</evidence>
<accession>A0A1I8N1G0</accession>
<keyword evidence="3" id="KW-1185">Reference proteome</keyword>